<proteinExistence type="predicted"/>
<evidence type="ECO:0000313" key="3">
    <source>
        <dbReference type="Proteomes" id="UP001239795"/>
    </source>
</evidence>
<organism evidence="2 3">
    <name type="scientific">Colletotrichum melonis</name>
    <dbReference type="NCBI Taxonomy" id="1209925"/>
    <lineage>
        <taxon>Eukaryota</taxon>
        <taxon>Fungi</taxon>
        <taxon>Dikarya</taxon>
        <taxon>Ascomycota</taxon>
        <taxon>Pezizomycotina</taxon>
        <taxon>Sordariomycetes</taxon>
        <taxon>Hypocreomycetidae</taxon>
        <taxon>Glomerellales</taxon>
        <taxon>Glomerellaceae</taxon>
        <taxon>Colletotrichum</taxon>
        <taxon>Colletotrichum acutatum species complex</taxon>
    </lineage>
</organism>
<feature type="region of interest" description="Disordered" evidence="1">
    <location>
        <begin position="17"/>
        <end position="41"/>
    </location>
</feature>
<name>A0AAI9XQC0_9PEZI</name>
<protein>
    <submittedName>
        <fullName evidence="2">Uncharacterized protein</fullName>
    </submittedName>
</protein>
<dbReference type="EMBL" id="MLGG01000013">
    <property type="protein sequence ID" value="KAK1459592.1"/>
    <property type="molecule type" value="Genomic_DNA"/>
</dbReference>
<reference evidence="2 3" key="1">
    <citation type="submission" date="2016-10" db="EMBL/GenBank/DDBJ databases">
        <title>The genome sequence of Colletotrichum fioriniae PJ7.</title>
        <authorList>
            <person name="Baroncelli R."/>
        </authorList>
    </citation>
    <scope>NUCLEOTIDE SEQUENCE [LARGE SCALE GENOMIC DNA]</scope>
    <source>
        <strain evidence="2">Col 31</strain>
    </source>
</reference>
<evidence type="ECO:0000256" key="1">
    <source>
        <dbReference type="SAM" id="MobiDB-lite"/>
    </source>
</evidence>
<keyword evidence="3" id="KW-1185">Reference proteome</keyword>
<accession>A0AAI9XQC0</accession>
<sequence>MAPQQLHAGLFSLADHPGYSANAESSRKSRAVEDPSQENHAPRCIRQGNAAVLPLIQGLEHANVCTINLGSRADVRNQETRGQVMVDTSFLVSVALINQLAYRVGLYSSMFHRRVNSQSTYQVVSCANRFDNLHRVSVPGFNTMILVRDDHVATHGTADPHDSLAGNSGTEPVEGMRVGVNCLKGYFGYLQQVRWDDSPPSTAQSITKHGLRFQLPSEAVP</sequence>
<comment type="caution">
    <text evidence="2">The sequence shown here is derived from an EMBL/GenBank/DDBJ whole genome shotgun (WGS) entry which is preliminary data.</text>
</comment>
<dbReference type="AlphaFoldDB" id="A0AAI9XQC0"/>
<evidence type="ECO:0000313" key="2">
    <source>
        <dbReference type="EMBL" id="KAK1459592.1"/>
    </source>
</evidence>
<dbReference type="Proteomes" id="UP001239795">
    <property type="component" value="Unassembled WGS sequence"/>
</dbReference>
<gene>
    <name evidence="2" type="ORF">CMEL01_02591</name>
</gene>